<keyword evidence="3 12" id="KW-0597">Phosphoprotein</keyword>
<evidence type="ECO:0000256" key="3">
    <source>
        <dbReference type="ARBA" id="ARBA00022553"/>
    </source>
</evidence>
<dbReference type="Gene3D" id="2.130.10.10">
    <property type="entry name" value="YVTN repeat-like/Quinoprotein amine dehydrogenase"/>
    <property type="match status" value="3"/>
</dbReference>
<evidence type="ECO:0000313" key="18">
    <source>
        <dbReference type="Proteomes" id="UP000480178"/>
    </source>
</evidence>
<dbReference type="PROSITE" id="PS00041">
    <property type="entry name" value="HTH_ARAC_FAMILY_1"/>
    <property type="match status" value="1"/>
</dbReference>
<dbReference type="InterPro" id="IPR003594">
    <property type="entry name" value="HATPase_dom"/>
</dbReference>
<feature type="domain" description="HTH araC/xylS-type" evidence="14">
    <location>
        <begin position="1323"/>
        <end position="1422"/>
    </location>
</feature>
<keyword evidence="11" id="KW-0804">Transcription</keyword>
<dbReference type="Pfam" id="PF07494">
    <property type="entry name" value="Reg_prop"/>
    <property type="match status" value="6"/>
</dbReference>
<dbReference type="FunFam" id="3.30.565.10:FF:000037">
    <property type="entry name" value="Hybrid sensor histidine kinase/response regulator"/>
    <property type="match status" value="1"/>
</dbReference>
<evidence type="ECO:0000256" key="5">
    <source>
        <dbReference type="ARBA" id="ARBA00022741"/>
    </source>
</evidence>
<evidence type="ECO:0000259" key="16">
    <source>
        <dbReference type="PROSITE" id="PS50110"/>
    </source>
</evidence>
<evidence type="ECO:0000256" key="2">
    <source>
        <dbReference type="ARBA" id="ARBA00012438"/>
    </source>
</evidence>
<dbReference type="PROSITE" id="PS50109">
    <property type="entry name" value="HIS_KIN"/>
    <property type="match status" value="1"/>
</dbReference>
<evidence type="ECO:0000256" key="6">
    <source>
        <dbReference type="ARBA" id="ARBA00022777"/>
    </source>
</evidence>
<evidence type="ECO:0000259" key="14">
    <source>
        <dbReference type="PROSITE" id="PS01124"/>
    </source>
</evidence>
<dbReference type="InterPro" id="IPR005467">
    <property type="entry name" value="His_kinase_dom"/>
</dbReference>
<evidence type="ECO:0000256" key="1">
    <source>
        <dbReference type="ARBA" id="ARBA00000085"/>
    </source>
</evidence>
<dbReference type="SMART" id="SM00448">
    <property type="entry name" value="REC"/>
    <property type="match status" value="1"/>
</dbReference>
<dbReference type="SUPFAM" id="SSF63829">
    <property type="entry name" value="Calcium-dependent phosphotriesterase"/>
    <property type="match status" value="3"/>
</dbReference>
<gene>
    <name evidence="17" type="ORF">GXP67_31715</name>
</gene>
<dbReference type="EMBL" id="CP048222">
    <property type="protein sequence ID" value="QHT70892.1"/>
    <property type="molecule type" value="Genomic_DNA"/>
</dbReference>
<keyword evidence="10" id="KW-0238">DNA-binding</keyword>
<dbReference type="FunFam" id="1.10.287.130:FF:000045">
    <property type="entry name" value="Two-component system sensor histidine kinase/response regulator"/>
    <property type="match status" value="1"/>
</dbReference>
<keyword evidence="13" id="KW-1133">Transmembrane helix</keyword>
<dbReference type="PROSITE" id="PS01124">
    <property type="entry name" value="HTH_ARAC_FAMILY_2"/>
    <property type="match status" value="1"/>
</dbReference>
<accession>A0A6C0GU67</accession>
<dbReference type="PRINTS" id="PR00344">
    <property type="entry name" value="BCTRLSENSOR"/>
</dbReference>
<dbReference type="Gene3D" id="3.40.50.2300">
    <property type="match status" value="1"/>
</dbReference>
<dbReference type="GO" id="GO:0005524">
    <property type="term" value="F:ATP binding"/>
    <property type="evidence" value="ECO:0007669"/>
    <property type="project" value="UniProtKB-KW"/>
</dbReference>
<dbReference type="KEGG" id="rhoz:GXP67_31715"/>
<dbReference type="InterPro" id="IPR036890">
    <property type="entry name" value="HATPase_C_sf"/>
</dbReference>
<evidence type="ECO:0000313" key="17">
    <source>
        <dbReference type="EMBL" id="QHT70892.1"/>
    </source>
</evidence>
<evidence type="ECO:0000256" key="10">
    <source>
        <dbReference type="ARBA" id="ARBA00023125"/>
    </source>
</evidence>
<comment type="catalytic activity">
    <reaction evidence="1">
        <text>ATP + protein L-histidine = ADP + protein N-phospho-L-histidine.</text>
        <dbReference type="EC" id="2.7.13.3"/>
    </reaction>
</comment>
<evidence type="ECO:0000256" key="7">
    <source>
        <dbReference type="ARBA" id="ARBA00022840"/>
    </source>
</evidence>
<dbReference type="EC" id="2.7.13.3" evidence="2"/>
<keyword evidence="8" id="KW-0902">Two-component regulatory system</keyword>
<dbReference type="Gene3D" id="1.10.287.130">
    <property type="match status" value="1"/>
</dbReference>
<organism evidence="17 18">
    <name type="scientific">Rhodocytophaga rosea</name>
    <dbReference type="NCBI Taxonomy" id="2704465"/>
    <lineage>
        <taxon>Bacteria</taxon>
        <taxon>Pseudomonadati</taxon>
        <taxon>Bacteroidota</taxon>
        <taxon>Cytophagia</taxon>
        <taxon>Cytophagales</taxon>
        <taxon>Rhodocytophagaceae</taxon>
        <taxon>Rhodocytophaga</taxon>
    </lineage>
</organism>
<dbReference type="SUPFAM" id="SSF55874">
    <property type="entry name" value="ATPase domain of HSP90 chaperone/DNA topoisomerase II/histidine kinase"/>
    <property type="match status" value="1"/>
</dbReference>
<dbReference type="CDD" id="cd17574">
    <property type="entry name" value="REC_OmpR"/>
    <property type="match status" value="1"/>
</dbReference>
<dbReference type="PANTHER" id="PTHR43547:SF2">
    <property type="entry name" value="HYBRID SIGNAL TRANSDUCTION HISTIDINE KINASE C"/>
    <property type="match status" value="1"/>
</dbReference>
<evidence type="ECO:0000256" key="9">
    <source>
        <dbReference type="ARBA" id="ARBA00023015"/>
    </source>
</evidence>
<dbReference type="InterPro" id="IPR036097">
    <property type="entry name" value="HisK_dim/P_sf"/>
</dbReference>
<keyword evidence="7" id="KW-0067">ATP-binding</keyword>
<dbReference type="InterPro" id="IPR004358">
    <property type="entry name" value="Sig_transdc_His_kin-like_C"/>
</dbReference>
<dbReference type="InterPro" id="IPR018060">
    <property type="entry name" value="HTH_AraC"/>
</dbReference>
<dbReference type="FunFam" id="2.60.40.10:FF:000791">
    <property type="entry name" value="Two-component system sensor histidine kinase/response regulator"/>
    <property type="match status" value="1"/>
</dbReference>
<proteinExistence type="predicted"/>
<keyword evidence="13" id="KW-0472">Membrane</keyword>
<dbReference type="SUPFAM" id="SSF47384">
    <property type="entry name" value="Homodimeric domain of signal transducing histidine kinase"/>
    <property type="match status" value="1"/>
</dbReference>
<dbReference type="InterPro" id="IPR009057">
    <property type="entry name" value="Homeodomain-like_sf"/>
</dbReference>
<reference evidence="17 18" key="1">
    <citation type="submission" date="2020-01" db="EMBL/GenBank/DDBJ databases">
        <authorList>
            <person name="Kim M.K."/>
        </authorList>
    </citation>
    <scope>NUCLEOTIDE SEQUENCE [LARGE SCALE GENOMIC DNA]</scope>
    <source>
        <strain evidence="17 18">172606-1</strain>
    </source>
</reference>
<sequence>MNRMKPSLPVMRMARVSVERAIRISCILYISWLFSFRWLMGSADTFLNRCWPYRYKRSTLLFVLLQGSWLMLQAQASLKFEHIGVQQGFFSLATWNILQDTRGYMWFATNDGLHKYDGYGFTNYEFTPHDTTSVAHHTISALWEDPEGDFWMGTIEGGICKFDRSTEKFTTFKPPQPKGLQVPALRAVSAIGEDKEGMLWAGNWLGELRRFDKHTGTFSQTPFDMGYRTKPGSHLTIDGIYAIYRDRKGDTWIGNRTGLHQLRLTPQGDGKASSVSFIHYYPDAGNPATLSDSVVRTIYEDRKGMLWIGTDKGLNRYDPATGLFTRYLHQPNDPNSLSSNGIFHNSITEDLQGNLWIGTGNGLNKLNPERTGFTRYFHDPANPHSLDSDFITSVKVDRAGNLWVGTFGAEINKVNLYQQPFELQQQHPYNSRSLSHNFIEAIVEDHTGILWICTQGGGVNAYDKKTGLFTRYRHNPSDPASLASDRVKSIIEDSEGTLWIGNGDKISRFDRATSRFINSSGSIELDNSLQKLGAVLLYKDQHGLIWVGTMSGGIRSFNPETGTVNYYRHDPYDPESLTDHQTYCFLEDNKGDLWIGHGSVGTSRLNKQTGKFTRYSHNPLDTTSISANRVFSIYQDAKGRLWLGTAGGGLCQFQYDTGRFTTYTTRHGLSNNTVHSILEDDAGNLWLGTNTGLSRFSPETKTFTNYEAGDGLQNGQSTGACFKGKDGTLYVGGMNGLNIFHPRQLQSNKYVPPVVITQFKLFDKVLPGKHEAKQIQLNYDQNFFTLEFAALNYTNSRKNQYLYQLEGVDKTWVKAGSNRMAVYTDIDPGTYTFRVKGSNNDGIWNEQGRSLRIIIHPPWWRTIWAYMSYTLLFISALVLARKAIVNRERLQANLRVQRVEAEKLRELDSLKSRFFANISHEFRTPLAVINGLVQKWSHRENISVEQKADFGMIGRNASRLLQLINQLLDLSRLEAGKLTLHLQAENITAQLRAVAASFESLAQSKAITYRYTVPLQPVWALTDRDKVEKIVSNLLSNAIKFTPSGGQVIFSVSLDELNGKGELRLLVQDTGIGIAEQHLPHIFDRFYQGDPSATREHEGTGIGLALAKELTELLAGTIQVESQPGQGSLFRISLPLELTETPQALTSPEELIQVSENTIDPSLSSQLQTQGKQQPQVLLVEDNADLRTFIRESLSAEFTILEATDGQSGLEKAIETIPDLILSDVMMPAMDGFSLCEKLKTDERTSHIPVVLLTAKADMISKLTGLTNKADDYLFKPFEVKELQVRIQNLITQRQQLKQHYSRQFFLQPKDENLASAEDKFLQKALSIVEANLANTGFDVEIFSREIGMSSSQLRRKLGALTGQAPADYIRLIRLQKAANLLQRGQGNVSEVALMTGFNSLNYFTRCFKEHFGKTPSDFLRESHPIKVGS</sequence>
<dbReference type="CDD" id="cd00082">
    <property type="entry name" value="HisKA"/>
    <property type="match status" value="1"/>
</dbReference>
<name>A0A6C0GU67_9BACT</name>
<dbReference type="GO" id="GO:0000155">
    <property type="term" value="F:phosphorelay sensor kinase activity"/>
    <property type="evidence" value="ECO:0007669"/>
    <property type="project" value="InterPro"/>
</dbReference>
<dbReference type="CDD" id="cd16922">
    <property type="entry name" value="HATPase_EvgS-ArcB-TorS-like"/>
    <property type="match status" value="1"/>
</dbReference>
<keyword evidence="5" id="KW-0547">Nucleotide-binding</keyword>
<dbReference type="InterPro" id="IPR015943">
    <property type="entry name" value="WD40/YVTN_repeat-like_dom_sf"/>
</dbReference>
<dbReference type="SUPFAM" id="SSF52172">
    <property type="entry name" value="CheY-like"/>
    <property type="match status" value="1"/>
</dbReference>
<dbReference type="InterPro" id="IPR011123">
    <property type="entry name" value="Y_Y_Y"/>
</dbReference>
<feature type="domain" description="Histidine kinase" evidence="15">
    <location>
        <begin position="917"/>
        <end position="1138"/>
    </location>
</feature>
<feature type="transmembrane region" description="Helical" evidence="13">
    <location>
        <begin position="21"/>
        <end position="40"/>
    </location>
</feature>
<evidence type="ECO:0000256" key="11">
    <source>
        <dbReference type="ARBA" id="ARBA00023163"/>
    </source>
</evidence>
<keyword evidence="13" id="KW-0812">Transmembrane</keyword>
<evidence type="ECO:0000259" key="15">
    <source>
        <dbReference type="PROSITE" id="PS50109"/>
    </source>
</evidence>
<evidence type="ECO:0000256" key="13">
    <source>
        <dbReference type="SAM" id="Phobius"/>
    </source>
</evidence>
<dbReference type="InterPro" id="IPR013783">
    <property type="entry name" value="Ig-like_fold"/>
</dbReference>
<dbReference type="SMART" id="SM00388">
    <property type="entry name" value="HisKA"/>
    <property type="match status" value="1"/>
</dbReference>
<dbReference type="Gene3D" id="1.10.10.60">
    <property type="entry name" value="Homeodomain-like"/>
    <property type="match status" value="1"/>
</dbReference>
<dbReference type="InterPro" id="IPR001789">
    <property type="entry name" value="Sig_transdc_resp-reg_receiver"/>
</dbReference>
<dbReference type="InterPro" id="IPR011110">
    <property type="entry name" value="Reg_prop"/>
</dbReference>
<dbReference type="Pfam" id="PF02518">
    <property type="entry name" value="HATPase_c"/>
    <property type="match status" value="1"/>
</dbReference>
<dbReference type="SMART" id="SM00342">
    <property type="entry name" value="HTH_ARAC"/>
    <property type="match status" value="1"/>
</dbReference>
<dbReference type="InterPro" id="IPR018062">
    <property type="entry name" value="HTH_AraC-typ_CS"/>
</dbReference>
<evidence type="ECO:0000256" key="4">
    <source>
        <dbReference type="ARBA" id="ARBA00022679"/>
    </source>
</evidence>
<dbReference type="Gene3D" id="2.60.40.10">
    <property type="entry name" value="Immunoglobulins"/>
    <property type="match status" value="1"/>
</dbReference>
<dbReference type="SUPFAM" id="SSF46689">
    <property type="entry name" value="Homeodomain-like"/>
    <property type="match status" value="1"/>
</dbReference>
<dbReference type="RefSeq" id="WP_162446838.1">
    <property type="nucleotide sequence ID" value="NZ_CP048222.1"/>
</dbReference>
<protein>
    <recommendedName>
        <fullName evidence="2">histidine kinase</fullName>
        <ecNumber evidence="2">2.7.13.3</ecNumber>
    </recommendedName>
</protein>
<dbReference type="GO" id="GO:0043565">
    <property type="term" value="F:sequence-specific DNA binding"/>
    <property type="evidence" value="ECO:0007669"/>
    <property type="project" value="InterPro"/>
</dbReference>
<dbReference type="Gene3D" id="3.30.565.10">
    <property type="entry name" value="Histidine kinase-like ATPase, C-terminal domain"/>
    <property type="match status" value="1"/>
</dbReference>
<dbReference type="Pfam" id="PF00072">
    <property type="entry name" value="Response_reg"/>
    <property type="match status" value="1"/>
</dbReference>
<dbReference type="Pfam" id="PF12833">
    <property type="entry name" value="HTH_18"/>
    <property type="match status" value="1"/>
</dbReference>
<dbReference type="InterPro" id="IPR003661">
    <property type="entry name" value="HisK_dim/P_dom"/>
</dbReference>
<evidence type="ECO:0000256" key="12">
    <source>
        <dbReference type="PROSITE-ProRule" id="PRU00169"/>
    </source>
</evidence>
<dbReference type="GO" id="GO:0003700">
    <property type="term" value="F:DNA-binding transcription factor activity"/>
    <property type="evidence" value="ECO:0007669"/>
    <property type="project" value="InterPro"/>
</dbReference>
<feature type="modified residue" description="4-aspartylphosphate" evidence="12">
    <location>
        <position position="1224"/>
    </location>
</feature>
<dbReference type="SMART" id="SM00387">
    <property type="entry name" value="HATPase_c"/>
    <property type="match status" value="1"/>
</dbReference>
<dbReference type="Proteomes" id="UP000480178">
    <property type="component" value="Chromosome"/>
</dbReference>
<dbReference type="Pfam" id="PF00512">
    <property type="entry name" value="HisKA"/>
    <property type="match status" value="1"/>
</dbReference>
<dbReference type="PROSITE" id="PS50110">
    <property type="entry name" value="RESPONSE_REGULATORY"/>
    <property type="match status" value="1"/>
</dbReference>
<dbReference type="InterPro" id="IPR011006">
    <property type="entry name" value="CheY-like_superfamily"/>
</dbReference>
<evidence type="ECO:0000256" key="8">
    <source>
        <dbReference type="ARBA" id="ARBA00023012"/>
    </source>
</evidence>
<keyword evidence="9" id="KW-0805">Transcription regulation</keyword>
<feature type="domain" description="Response regulatory" evidence="16">
    <location>
        <begin position="1176"/>
        <end position="1291"/>
    </location>
</feature>
<keyword evidence="4" id="KW-0808">Transferase</keyword>
<keyword evidence="18" id="KW-1185">Reference proteome</keyword>
<dbReference type="PANTHER" id="PTHR43547">
    <property type="entry name" value="TWO-COMPONENT HISTIDINE KINASE"/>
    <property type="match status" value="1"/>
</dbReference>
<dbReference type="Pfam" id="PF07495">
    <property type="entry name" value="Y_Y_Y"/>
    <property type="match status" value="1"/>
</dbReference>
<keyword evidence="6" id="KW-0418">Kinase</keyword>